<protein>
    <submittedName>
        <fullName evidence="2">Helix-turn-helix protein</fullName>
    </submittedName>
</protein>
<dbReference type="Pfam" id="PF17765">
    <property type="entry name" value="MLTR_LBD"/>
    <property type="match status" value="1"/>
</dbReference>
<dbReference type="AlphaFoldDB" id="A0A495IKV5"/>
<dbReference type="InterPro" id="IPR010982">
    <property type="entry name" value="Lambda_DNA-bd_dom_sf"/>
</dbReference>
<reference evidence="2 3" key="1">
    <citation type="submission" date="2018-10" db="EMBL/GenBank/DDBJ databases">
        <title>Sequencing the genomes of 1000 actinobacteria strains.</title>
        <authorList>
            <person name="Klenk H.-P."/>
        </authorList>
    </citation>
    <scope>NUCLEOTIDE SEQUENCE [LARGE SCALE GENOMIC DNA]</scope>
    <source>
        <strain evidence="2 3">DSM 17894</strain>
    </source>
</reference>
<sequence>MRDEIRDFLTSRRGRISPSDVGLRSFGPRQVQGLRREEVATLAGVSVEYYARIERGALAGVSEGVLVALAGALRLDDAEREHLHDLARAAAATQGLPRRSPARSPSLLRPGVVWLLDAMTGAAALAVNSRQDVLHANALGRALFAPLFEGAGSGGPAFPNVARFTYLDSAAREFYLDWPRMARECAAALRGHAGRDPFDPGIASLVGELTTRSPEFAAVWASHDVRFHRDVEKSLHHPIVGDLTLRYEQLEVAGEAGVHVFAYTAEPGSSSAAALARLADSVRTASR</sequence>
<comment type="caution">
    <text evidence="2">The sequence shown here is derived from an EMBL/GenBank/DDBJ whole genome shotgun (WGS) entry which is preliminary data.</text>
</comment>
<dbReference type="PANTHER" id="PTHR35010:SF2">
    <property type="entry name" value="BLL4672 PROTEIN"/>
    <property type="match status" value="1"/>
</dbReference>
<dbReference type="Pfam" id="PF13560">
    <property type="entry name" value="HTH_31"/>
    <property type="match status" value="1"/>
</dbReference>
<dbReference type="SMART" id="SM00530">
    <property type="entry name" value="HTH_XRE"/>
    <property type="match status" value="1"/>
</dbReference>
<dbReference type="PANTHER" id="PTHR35010">
    <property type="entry name" value="BLL4672 PROTEIN-RELATED"/>
    <property type="match status" value="1"/>
</dbReference>
<dbReference type="InterPro" id="IPR041413">
    <property type="entry name" value="MLTR_LBD"/>
</dbReference>
<keyword evidence="3" id="KW-1185">Reference proteome</keyword>
<evidence type="ECO:0000259" key="1">
    <source>
        <dbReference type="PROSITE" id="PS50943"/>
    </source>
</evidence>
<feature type="domain" description="HTH cro/C1-type" evidence="1">
    <location>
        <begin position="29"/>
        <end position="80"/>
    </location>
</feature>
<name>A0A495IKV5_9MICO</name>
<dbReference type="Gene3D" id="3.30.450.180">
    <property type="match status" value="1"/>
</dbReference>
<dbReference type="CDD" id="cd00093">
    <property type="entry name" value="HTH_XRE"/>
    <property type="match status" value="1"/>
</dbReference>
<dbReference type="PROSITE" id="PS50943">
    <property type="entry name" value="HTH_CROC1"/>
    <property type="match status" value="1"/>
</dbReference>
<evidence type="ECO:0000313" key="2">
    <source>
        <dbReference type="EMBL" id="RKR75786.1"/>
    </source>
</evidence>
<organism evidence="2 3">
    <name type="scientific">Frondihabitans australicus</name>
    <dbReference type="NCBI Taxonomy" id="386892"/>
    <lineage>
        <taxon>Bacteria</taxon>
        <taxon>Bacillati</taxon>
        <taxon>Actinomycetota</taxon>
        <taxon>Actinomycetes</taxon>
        <taxon>Micrococcales</taxon>
        <taxon>Microbacteriaceae</taxon>
        <taxon>Frondihabitans</taxon>
    </lineage>
</organism>
<accession>A0A495IKV5</accession>
<dbReference type="GO" id="GO:0003677">
    <property type="term" value="F:DNA binding"/>
    <property type="evidence" value="ECO:0007669"/>
    <property type="project" value="InterPro"/>
</dbReference>
<proteinExistence type="predicted"/>
<gene>
    <name evidence="2" type="ORF">C8E83_2942</name>
</gene>
<dbReference type="SUPFAM" id="SSF47413">
    <property type="entry name" value="lambda repressor-like DNA-binding domains"/>
    <property type="match status" value="1"/>
</dbReference>
<dbReference type="Gene3D" id="1.10.260.40">
    <property type="entry name" value="lambda repressor-like DNA-binding domains"/>
    <property type="match status" value="1"/>
</dbReference>
<dbReference type="EMBL" id="RBKS01000001">
    <property type="protein sequence ID" value="RKR75786.1"/>
    <property type="molecule type" value="Genomic_DNA"/>
</dbReference>
<dbReference type="InterPro" id="IPR001387">
    <property type="entry name" value="Cro/C1-type_HTH"/>
</dbReference>
<evidence type="ECO:0000313" key="3">
    <source>
        <dbReference type="Proteomes" id="UP000280008"/>
    </source>
</evidence>
<dbReference type="Proteomes" id="UP000280008">
    <property type="component" value="Unassembled WGS sequence"/>
</dbReference>